<evidence type="ECO:0000256" key="2">
    <source>
        <dbReference type="ARBA" id="ARBA00022705"/>
    </source>
</evidence>
<dbReference type="Proteomes" id="UP001303046">
    <property type="component" value="Unassembled WGS sequence"/>
</dbReference>
<dbReference type="PANTHER" id="PTHR10416">
    <property type="entry name" value="DNA POLYMERASE DELTA SUBUNIT 2"/>
    <property type="match status" value="1"/>
</dbReference>
<dbReference type="Pfam" id="PF04042">
    <property type="entry name" value="DNA_pol_E_B"/>
    <property type="match status" value="1"/>
</dbReference>
<name>A0ABR1DBF7_NECAM</name>
<feature type="domain" description="DNA polymerase delta subunit OB-fold" evidence="4">
    <location>
        <begin position="90"/>
        <end position="221"/>
    </location>
</feature>
<dbReference type="InterPro" id="IPR024826">
    <property type="entry name" value="DNA_pol_delta/II_ssu"/>
</dbReference>
<reference evidence="5 6" key="1">
    <citation type="submission" date="2023-08" db="EMBL/GenBank/DDBJ databases">
        <title>A Necator americanus chromosomal reference genome.</title>
        <authorList>
            <person name="Ilik V."/>
            <person name="Petrzelkova K.J."/>
            <person name="Pardy F."/>
            <person name="Fuh T."/>
            <person name="Niatou-Singa F.S."/>
            <person name="Gouil Q."/>
            <person name="Baker L."/>
            <person name="Ritchie M.E."/>
            <person name="Jex A.R."/>
            <person name="Gazzola D."/>
            <person name="Li H."/>
            <person name="Toshio Fujiwara R."/>
            <person name="Zhan B."/>
            <person name="Aroian R.V."/>
            <person name="Pafco B."/>
            <person name="Schwarz E.M."/>
        </authorList>
    </citation>
    <scope>NUCLEOTIDE SEQUENCE [LARGE SCALE GENOMIC DNA]</scope>
    <source>
        <strain evidence="5 6">Aroian</strain>
        <tissue evidence="5">Whole animal</tissue>
    </source>
</reference>
<sequence>MGGYIDDNVGVRKVFYSFMVLSVDPVNEADALEVFLCRKCIQKEDFVPWRLYLLLLPKMVQSERIDLNYMNRCKKYLLTPQDKQDAFERQYYHVYATRLEALKPRIMEGGKNMLGSDIEYKQLEDLEMYEKAFVIGTIEKRISKRPGVLKEIAEEELILPEDYDGDEMMSIVSNKDFLEFEDEKQIVKLEGNIAMDDVATGCTVGLYGSQVKSDVFNVEQIIWPTPCPQRPWPSTKTGGVVAFISGLELTGDAVNDAAVTTAFELMSRWLNDEISDHIDQTSICSRIERLVVLGESIAIGQAQEFASAVHYLNLTYKEASSNVETIAILDTLLSRVSNKVKVDLVPGIGDPCMQQMPQQPIHRACLPRTSASGAALSLVTNPYEFTLGDLDFLATSGQNISDLRRLSAVSSSCDLMKHILCWQHIAPTCPDTIDGFPFDKRDPLILDGAFPHILVAGNQPLPESQWYEGQNGEKCLMISVPRFSKTQLLVLLDLDNMDVMFEHFSTE</sequence>
<comment type="similarity">
    <text evidence="1">Belongs to the DNA polymerase delta/II small subunit family.</text>
</comment>
<evidence type="ECO:0000313" key="6">
    <source>
        <dbReference type="Proteomes" id="UP001303046"/>
    </source>
</evidence>
<feature type="domain" description="DNA polymerase alpha/delta/epsilon subunit B" evidence="3">
    <location>
        <begin position="241"/>
        <end position="460"/>
    </location>
</feature>
<proteinExistence type="inferred from homology"/>
<evidence type="ECO:0000259" key="3">
    <source>
        <dbReference type="Pfam" id="PF04042"/>
    </source>
</evidence>
<accession>A0ABR1DBF7</accession>
<dbReference type="EMBL" id="JAVFWL010000004">
    <property type="protein sequence ID" value="KAK6747528.1"/>
    <property type="molecule type" value="Genomic_DNA"/>
</dbReference>
<evidence type="ECO:0000313" key="5">
    <source>
        <dbReference type="EMBL" id="KAK6747528.1"/>
    </source>
</evidence>
<gene>
    <name evidence="5" type="primary">Necator_chrIV.g13912</name>
    <name evidence="5" type="ORF">RB195_000620</name>
</gene>
<keyword evidence="2" id="KW-0235">DNA replication</keyword>
<dbReference type="PANTHER" id="PTHR10416:SF0">
    <property type="entry name" value="DNA POLYMERASE DELTA SUBUNIT 2"/>
    <property type="match status" value="1"/>
</dbReference>
<dbReference type="Pfam" id="PF18018">
    <property type="entry name" value="DNA_pol_D_N"/>
    <property type="match status" value="1"/>
</dbReference>
<dbReference type="InterPro" id="IPR007185">
    <property type="entry name" value="DNA_pol_a/d/e_bsu"/>
</dbReference>
<keyword evidence="6" id="KW-1185">Reference proteome</keyword>
<evidence type="ECO:0008006" key="7">
    <source>
        <dbReference type="Google" id="ProtNLM"/>
    </source>
</evidence>
<protein>
    <recommendedName>
        <fullName evidence="7">DNA polymerase epsilon subunit B</fullName>
    </recommendedName>
</protein>
<dbReference type="Gene3D" id="2.40.50.430">
    <property type="match status" value="1"/>
</dbReference>
<evidence type="ECO:0000259" key="4">
    <source>
        <dbReference type="Pfam" id="PF18018"/>
    </source>
</evidence>
<organism evidence="5 6">
    <name type="scientific">Necator americanus</name>
    <name type="common">Human hookworm</name>
    <dbReference type="NCBI Taxonomy" id="51031"/>
    <lineage>
        <taxon>Eukaryota</taxon>
        <taxon>Metazoa</taxon>
        <taxon>Ecdysozoa</taxon>
        <taxon>Nematoda</taxon>
        <taxon>Chromadorea</taxon>
        <taxon>Rhabditida</taxon>
        <taxon>Rhabditina</taxon>
        <taxon>Rhabditomorpha</taxon>
        <taxon>Strongyloidea</taxon>
        <taxon>Ancylostomatidae</taxon>
        <taxon>Bunostominae</taxon>
        <taxon>Necator</taxon>
    </lineage>
</organism>
<comment type="caution">
    <text evidence="5">The sequence shown here is derived from an EMBL/GenBank/DDBJ whole genome shotgun (WGS) entry which is preliminary data.</text>
</comment>
<evidence type="ECO:0000256" key="1">
    <source>
        <dbReference type="ARBA" id="ARBA00006035"/>
    </source>
</evidence>
<dbReference type="Gene3D" id="3.60.21.50">
    <property type="match status" value="1"/>
</dbReference>
<dbReference type="InterPro" id="IPR040663">
    <property type="entry name" value="DNA_pol_D_N"/>
</dbReference>